<dbReference type="CDD" id="cd00616">
    <property type="entry name" value="AHBA_syn"/>
    <property type="match status" value="1"/>
</dbReference>
<dbReference type="Pfam" id="PF01041">
    <property type="entry name" value="DegT_DnrJ_EryC1"/>
    <property type="match status" value="1"/>
</dbReference>
<dbReference type="Gene3D" id="3.90.1150.10">
    <property type="entry name" value="Aspartate Aminotransferase, domain 1"/>
    <property type="match status" value="1"/>
</dbReference>
<evidence type="ECO:0000256" key="1">
    <source>
        <dbReference type="PIRSR" id="PIRSR000390-1"/>
    </source>
</evidence>
<feature type="modified residue" description="N6-(pyridoxal phosphate)lysine" evidence="2">
    <location>
        <position position="186"/>
    </location>
</feature>
<protein>
    <submittedName>
        <fullName evidence="4">Aminotransferase class I/II-fold pyridoxal phosphate-dependent enzyme</fullName>
    </submittedName>
</protein>
<keyword evidence="4" id="KW-0808">Transferase</keyword>
<feature type="active site" description="Proton acceptor" evidence="1">
    <location>
        <position position="186"/>
    </location>
</feature>
<dbReference type="InterPro" id="IPR015424">
    <property type="entry name" value="PyrdxlP-dep_Trfase"/>
</dbReference>
<dbReference type="InterPro" id="IPR015421">
    <property type="entry name" value="PyrdxlP-dep_Trfase_major"/>
</dbReference>
<sequence length="388" mass="43322">MKDRIYLSSPHMGGEEMKYIQEAFDTNWVAPLGKNVEMFEKEMCEYIGRPYAVALSAGTAAIHLGLKYLGVERGDVVFCSSFTFSGTCNPAAYLGAKLVFIDCDRDSYNMSPQALEKAYEIYPDPKAVIIVNLYGNPAEFDELLAITKKHGTPVLEDSAESLGASYKGKKTGNFGDISIFSFNGNKIITTSGGGMLMCNDKKTHDKVLFWATQSREPFPWYQHEEIGYNYRLSNICAGIGRGQMRVLDERVAQKRHIHELYVKAFEGNPYIEIAPTTSGSEPNYWLTAITLTRDCKVNFMDILNALAAENIESRPAWKPMHMQPVFKDCGFVTQLSQKEMEQIGAGSVAEDIFNRSLCLPCDTKMTDEQVKFVAEIVNKTVMGSEANV</sequence>
<name>A0A9D1MN30_9FIRM</name>
<evidence type="ECO:0000313" key="4">
    <source>
        <dbReference type="EMBL" id="HIU63132.1"/>
    </source>
</evidence>
<dbReference type="PANTHER" id="PTHR30244:SF34">
    <property type="entry name" value="DTDP-4-AMINO-4,6-DIDEOXYGALACTOSE TRANSAMINASE"/>
    <property type="match status" value="1"/>
</dbReference>
<accession>A0A9D1MN30</accession>
<dbReference type="AlphaFoldDB" id="A0A9D1MN30"/>
<evidence type="ECO:0000256" key="3">
    <source>
        <dbReference type="RuleBase" id="RU004508"/>
    </source>
</evidence>
<dbReference type="PIRSF" id="PIRSF000390">
    <property type="entry name" value="PLP_StrS"/>
    <property type="match status" value="1"/>
</dbReference>
<organism evidence="4 5">
    <name type="scientific">Candidatus Caccalectryoclostridium excrementigallinarum</name>
    <dbReference type="NCBI Taxonomy" id="2840710"/>
    <lineage>
        <taxon>Bacteria</taxon>
        <taxon>Bacillati</taxon>
        <taxon>Bacillota</taxon>
        <taxon>Clostridia</taxon>
        <taxon>Christensenellales</taxon>
        <taxon>Christensenellaceae</taxon>
        <taxon>Christensenellaceae incertae sedis</taxon>
        <taxon>Candidatus Caccalectryoclostridium</taxon>
    </lineage>
</organism>
<dbReference type="InterPro" id="IPR000653">
    <property type="entry name" value="DegT/StrS_aminotransferase"/>
</dbReference>
<dbReference type="GO" id="GO:0000271">
    <property type="term" value="P:polysaccharide biosynthetic process"/>
    <property type="evidence" value="ECO:0007669"/>
    <property type="project" value="TreeGrafter"/>
</dbReference>
<evidence type="ECO:0000256" key="2">
    <source>
        <dbReference type="PIRSR" id="PIRSR000390-2"/>
    </source>
</evidence>
<dbReference type="EMBL" id="DVNJ01000029">
    <property type="protein sequence ID" value="HIU63132.1"/>
    <property type="molecule type" value="Genomic_DNA"/>
</dbReference>
<dbReference type="Proteomes" id="UP000824145">
    <property type="component" value="Unassembled WGS sequence"/>
</dbReference>
<comment type="similarity">
    <text evidence="3">Belongs to the DegT/DnrJ/EryC1 family.</text>
</comment>
<keyword evidence="4" id="KW-0032">Aminotransferase</keyword>
<dbReference type="GO" id="GO:0008483">
    <property type="term" value="F:transaminase activity"/>
    <property type="evidence" value="ECO:0007669"/>
    <property type="project" value="UniProtKB-KW"/>
</dbReference>
<dbReference type="Gene3D" id="3.40.640.10">
    <property type="entry name" value="Type I PLP-dependent aspartate aminotransferase-like (Major domain)"/>
    <property type="match status" value="1"/>
</dbReference>
<dbReference type="InterPro" id="IPR015422">
    <property type="entry name" value="PyrdxlP-dep_Trfase_small"/>
</dbReference>
<evidence type="ECO:0000313" key="5">
    <source>
        <dbReference type="Proteomes" id="UP000824145"/>
    </source>
</evidence>
<dbReference type="SUPFAM" id="SSF53383">
    <property type="entry name" value="PLP-dependent transferases"/>
    <property type="match status" value="1"/>
</dbReference>
<dbReference type="GO" id="GO:0030170">
    <property type="term" value="F:pyridoxal phosphate binding"/>
    <property type="evidence" value="ECO:0007669"/>
    <property type="project" value="TreeGrafter"/>
</dbReference>
<proteinExistence type="inferred from homology"/>
<gene>
    <name evidence="4" type="ORF">IAB07_05150</name>
</gene>
<reference evidence="4" key="1">
    <citation type="submission" date="2020-10" db="EMBL/GenBank/DDBJ databases">
        <authorList>
            <person name="Gilroy R."/>
        </authorList>
    </citation>
    <scope>NUCLEOTIDE SEQUENCE</scope>
    <source>
        <strain evidence="4">9366</strain>
    </source>
</reference>
<dbReference type="PANTHER" id="PTHR30244">
    <property type="entry name" value="TRANSAMINASE"/>
    <property type="match status" value="1"/>
</dbReference>
<reference evidence="4" key="2">
    <citation type="journal article" date="2021" name="PeerJ">
        <title>Extensive microbial diversity within the chicken gut microbiome revealed by metagenomics and culture.</title>
        <authorList>
            <person name="Gilroy R."/>
            <person name="Ravi A."/>
            <person name="Getino M."/>
            <person name="Pursley I."/>
            <person name="Horton D.L."/>
            <person name="Alikhan N.F."/>
            <person name="Baker D."/>
            <person name="Gharbi K."/>
            <person name="Hall N."/>
            <person name="Watson M."/>
            <person name="Adriaenssens E.M."/>
            <person name="Foster-Nyarko E."/>
            <person name="Jarju S."/>
            <person name="Secka A."/>
            <person name="Antonio M."/>
            <person name="Oren A."/>
            <person name="Chaudhuri R.R."/>
            <person name="La Ragione R."/>
            <person name="Hildebrand F."/>
            <person name="Pallen M.J."/>
        </authorList>
    </citation>
    <scope>NUCLEOTIDE SEQUENCE</scope>
    <source>
        <strain evidence="4">9366</strain>
    </source>
</reference>
<keyword evidence="2 3" id="KW-0663">Pyridoxal phosphate</keyword>
<comment type="caution">
    <text evidence="4">The sequence shown here is derived from an EMBL/GenBank/DDBJ whole genome shotgun (WGS) entry which is preliminary data.</text>
</comment>